<feature type="region of interest" description="Disordered" evidence="1">
    <location>
        <begin position="55"/>
        <end position="128"/>
    </location>
</feature>
<evidence type="ECO:0000313" key="2">
    <source>
        <dbReference type="EMBL" id="KAG9389730.1"/>
    </source>
</evidence>
<name>A0A8J6ARQ4_9EUKA</name>
<dbReference type="AlphaFoldDB" id="A0A8J6ARQ4"/>
<accession>A0A8J6ARQ4</accession>
<evidence type="ECO:0000256" key="1">
    <source>
        <dbReference type="SAM" id="MobiDB-lite"/>
    </source>
</evidence>
<comment type="caution">
    <text evidence="2">The sequence shown here is derived from an EMBL/GenBank/DDBJ whole genome shotgun (WGS) entry which is preliminary data.</text>
</comment>
<proteinExistence type="predicted"/>
<keyword evidence="3" id="KW-1185">Reference proteome</keyword>
<protein>
    <submittedName>
        <fullName evidence="2">Uncharacterized protein</fullName>
    </submittedName>
</protein>
<dbReference type="Proteomes" id="UP000717585">
    <property type="component" value="Unassembled WGS sequence"/>
</dbReference>
<reference evidence="2" key="1">
    <citation type="submission" date="2021-05" db="EMBL/GenBank/DDBJ databases">
        <title>A free-living protist that lacks canonical eukaryotic 1 DNA replication and segregation systems.</title>
        <authorList>
            <person name="Salas-Leiva D.E."/>
            <person name="Tromer E.C."/>
            <person name="Curtis B.A."/>
            <person name="Jerlstrom-Hultqvist J."/>
            <person name="Kolisko M."/>
            <person name="Yi Z."/>
            <person name="Salas-Leiva J.S."/>
            <person name="Gallot-Lavallee L."/>
            <person name="Kops G.J.P.L."/>
            <person name="Archibald J.M."/>
            <person name="Simpson A.G.B."/>
            <person name="Roger A.J."/>
        </authorList>
    </citation>
    <scope>NUCLEOTIDE SEQUENCE</scope>
    <source>
        <strain evidence="2">BICM</strain>
    </source>
</reference>
<dbReference type="EMBL" id="JAHDYR010000067">
    <property type="protein sequence ID" value="KAG9389730.1"/>
    <property type="molecule type" value="Genomic_DNA"/>
</dbReference>
<evidence type="ECO:0000313" key="3">
    <source>
        <dbReference type="Proteomes" id="UP000717585"/>
    </source>
</evidence>
<organism evidence="2 3">
    <name type="scientific">Carpediemonas membranifera</name>
    <dbReference type="NCBI Taxonomy" id="201153"/>
    <lineage>
        <taxon>Eukaryota</taxon>
        <taxon>Metamonada</taxon>
        <taxon>Carpediemonas-like organisms</taxon>
        <taxon>Carpediemonas</taxon>
    </lineage>
</organism>
<gene>
    <name evidence="2" type="ORF">J8273_8404</name>
</gene>
<sequence>MFPQSAQNRRKIITPAAEAALRKRLQSLLMSGLSMAQAAPLVGLTAKQAQELNGNDYVATPTPRKRSKSVSYSTPPPAAASVSGRLRARRGSTESSTPQRHGMRRSSSEPFISRGGSPRLSSPKIAVSQLTPGSGDVFNLDIAAVQAVRVHSFPERSLFRLDIAAPITEVDETDLSNTDETYTFTSASCISPNASVSELPKYASASELSITVPEGDDEVSLEETTTSSATHNTATEADAAEVGGASFPRCERAGRYPTLLVSVRRVIHGVIRAISGVIRSAVDIVLM</sequence>